<dbReference type="HAMAP" id="MF_00061">
    <property type="entry name" value="IspE"/>
    <property type="match status" value="1"/>
</dbReference>
<reference evidence="12" key="1">
    <citation type="submission" date="2021-03" db="EMBL/GenBank/DDBJ databases">
        <title>Fibrella sp. HMF5335 genome sequencing and assembly.</title>
        <authorList>
            <person name="Kang H."/>
            <person name="Kim H."/>
            <person name="Bae S."/>
            <person name="Joh K."/>
        </authorList>
    </citation>
    <scope>NUCLEOTIDE SEQUENCE</scope>
    <source>
        <strain evidence="12">HMF5335</strain>
    </source>
</reference>
<evidence type="ECO:0000256" key="9">
    <source>
        <dbReference type="HAMAP-Rule" id="MF_00061"/>
    </source>
</evidence>
<comment type="pathway">
    <text evidence="9">Isoprenoid biosynthesis; isopentenyl diphosphate biosynthesis via DXP pathway; isopentenyl diphosphate from 1-deoxy-D-xylulose 5-phosphate: step 3/6.</text>
</comment>
<keyword evidence="6 9" id="KW-0418">Kinase</keyword>
<dbReference type="InterPro" id="IPR006204">
    <property type="entry name" value="GHMP_kinase_N_dom"/>
</dbReference>
<keyword evidence="4 9" id="KW-0808">Transferase</keyword>
<dbReference type="InterPro" id="IPR020568">
    <property type="entry name" value="Ribosomal_Su5_D2-typ_SF"/>
</dbReference>
<protein>
    <recommendedName>
        <fullName evidence="3 9">4-diphosphocytidyl-2-C-methyl-D-erythritol kinase</fullName>
        <shortName evidence="9">CMK</shortName>
        <ecNumber evidence="2 9">2.7.1.148</ecNumber>
    </recommendedName>
    <alternativeName>
        <fullName evidence="8 9">4-(cytidine-5'-diphospho)-2-C-methyl-D-erythritol kinase</fullName>
    </alternativeName>
</protein>
<comment type="catalytic activity">
    <reaction evidence="9">
        <text>4-CDP-2-C-methyl-D-erythritol + ATP = 4-CDP-2-C-methyl-D-erythritol 2-phosphate + ADP + H(+)</text>
        <dbReference type="Rhea" id="RHEA:18437"/>
        <dbReference type="ChEBI" id="CHEBI:15378"/>
        <dbReference type="ChEBI" id="CHEBI:30616"/>
        <dbReference type="ChEBI" id="CHEBI:57823"/>
        <dbReference type="ChEBI" id="CHEBI:57919"/>
        <dbReference type="ChEBI" id="CHEBI:456216"/>
        <dbReference type="EC" id="2.7.1.148"/>
    </reaction>
</comment>
<dbReference type="Proteomes" id="UP000664034">
    <property type="component" value="Unassembled WGS sequence"/>
</dbReference>
<keyword evidence="9" id="KW-0414">Isoprene biosynthesis</keyword>
<comment type="similarity">
    <text evidence="1 9">Belongs to the GHMP kinase family. IspE subfamily.</text>
</comment>
<evidence type="ECO:0000313" key="13">
    <source>
        <dbReference type="Proteomes" id="UP000664034"/>
    </source>
</evidence>
<evidence type="ECO:0000256" key="7">
    <source>
        <dbReference type="ARBA" id="ARBA00022840"/>
    </source>
</evidence>
<dbReference type="SUPFAM" id="SSF54211">
    <property type="entry name" value="Ribosomal protein S5 domain 2-like"/>
    <property type="match status" value="1"/>
</dbReference>
<evidence type="ECO:0000256" key="1">
    <source>
        <dbReference type="ARBA" id="ARBA00009684"/>
    </source>
</evidence>
<evidence type="ECO:0000259" key="11">
    <source>
        <dbReference type="Pfam" id="PF08544"/>
    </source>
</evidence>
<evidence type="ECO:0000313" key="12">
    <source>
        <dbReference type="EMBL" id="MBO0940019.1"/>
    </source>
</evidence>
<dbReference type="InterPro" id="IPR014721">
    <property type="entry name" value="Ribsml_uS5_D2-typ_fold_subgr"/>
</dbReference>
<proteinExistence type="inferred from homology"/>
<evidence type="ECO:0000256" key="6">
    <source>
        <dbReference type="ARBA" id="ARBA00022777"/>
    </source>
</evidence>
<feature type="active site" evidence="9">
    <location>
        <position position="147"/>
    </location>
</feature>
<feature type="domain" description="GHMP kinase C-terminal" evidence="11">
    <location>
        <begin position="214"/>
        <end position="263"/>
    </location>
</feature>
<dbReference type="Gene3D" id="3.30.230.10">
    <property type="match status" value="1"/>
</dbReference>
<dbReference type="EMBL" id="JAFMYV010000021">
    <property type="protein sequence ID" value="MBO0940019.1"/>
    <property type="molecule type" value="Genomic_DNA"/>
</dbReference>
<feature type="active site" evidence="9">
    <location>
        <position position="8"/>
    </location>
</feature>
<comment type="function">
    <text evidence="9">Catalyzes the phosphorylation of the position 2 hydroxy group of 4-diphosphocytidyl-2C-methyl-D-erythritol.</text>
</comment>
<dbReference type="Pfam" id="PF08544">
    <property type="entry name" value="GHMP_kinases_C"/>
    <property type="match status" value="1"/>
</dbReference>
<evidence type="ECO:0000256" key="4">
    <source>
        <dbReference type="ARBA" id="ARBA00022679"/>
    </source>
</evidence>
<dbReference type="InterPro" id="IPR013750">
    <property type="entry name" value="GHMP_kinase_C_dom"/>
</dbReference>
<accession>A0A939GMC6</accession>
<dbReference type="AlphaFoldDB" id="A0A939GMC6"/>
<evidence type="ECO:0000256" key="8">
    <source>
        <dbReference type="ARBA" id="ARBA00032554"/>
    </source>
</evidence>
<evidence type="ECO:0000259" key="10">
    <source>
        <dbReference type="Pfam" id="PF00288"/>
    </source>
</evidence>
<organism evidence="12 13">
    <name type="scientific">Fibrella rubiginis</name>
    <dbReference type="NCBI Taxonomy" id="2817060"/>
    <lineage>
        <taxon>Bacteria</taxon>
        <taxon>Pseudomonadati</taxon>
        <taxon>Bacteroidota</taxon>
        <taxon>Cytophagia</taxon>
        <taxon>Cytophagales</taxon>
        <taxon>Spirosomataceae</taxon>
        <taxon>Fibrella</taxon>
    </lineage>
</organism>
<dbReference type="PIRSF" id="PIRSF010376">
    <property type="entry name" value="IspE"/>
    <property type="match status" value="1"/>
</dbReference>
<evidence type="ECO:0000256" key="3">
    <source>
        <dbReference type="ARBA" id="ARBA00017473"/>
    </source>
</evidence>
<dbReference type="PANTHER" id="PTHR43527:SF2">
    <property type="entry name" value="4-DIPHOSPHOCYTIDYL-2-C-METHYL-D-ERYTHRITOL KINASE, CHLOROPLASTIC"/>
    <property type="match status" value="1"/>
</dbReference>
<comment type="caution">
    <text evidence="12">The sequence shown here is derived from an EMBL/GenBank/DDBJ whole genome shotgun (WGS) entry which is preliminary data.</text>
</comment>
<feature type="domain" description="GHMP kinase N-terminal" evidence="10">
    <location>
        <begin position="78"/>
        <end position="152"/>
    </location>
</feature>
<dbReference type="Gene3D" id="3.30.70.890">
    <property type="entry name" value="GHMP kinase, C-terminal domain"/>
    <property type="match status" value="1"/>
</dbReference>
<dbReference type="GO" id="GO:0005524">
    <property type="term" value="F:ATP binding"/>
    <property type="evidence" value="ECO:0007669"/>
    <property type="project" value="UniProtKB-UniRule"/>
</dbReference>
<dbReference type="SUPFAM" id="SSF55060">
    <property type="entry name" value="GHMP Kinase, C-terminal domain"/>
    <property type="match status" value="1"/>
</dbReference>
<dbReference type="GO" id="GO:0019288">
    <property type="term" value="P:isopentenyl diphosphate biosynthetic process, methylerythritol 4-phosphate pathway"/>
    <property type="evidence" value="ECO:0007669"/>
    <property type="project" value="UniProtKB-UniRule"/>
</dbReference>
<evidence type="ECO:0000256" key="5">
    <source>
        <dbReference type="ARBA" id="ARBA00022741"/>
    </source>
</evidence>
<dbReference type="RefSeq" id="WP_207367550.1">
    <property type="nucleotide sequence ID" value="NZ_JAFMYV010000021.1"/>
</dbReference>
<dbReference type="PANTHER" id="PTHR43527">
    <property type="entry name" value="4-DIPHOSPHOCYTIDYL-2-C-METHYL-D-ERYTHRITOL KINASE, CHLOROPLASTIC"/>
    <property type="match status" value="1"/>
</dbReference>
<dbReference type="InterPro" id="IPR036554">
    <property type="entry name" value="GHMP_kinase_C_sf"/>
</dbReference>
<keyword evidence="13" id="KW-1185">Reference proteome</keyword>
<dbReference type="GO" id="GO:0016114">
    <property type="term" value="P:terpenoid biosynthetic process"/>
    <property type="evidence" value="ECO:0007669"/>
    <property type="project" value="InterPro"/>
</dbReference>
<name>A0A939GMC6_9BACT</name>
<dbReference type="GO" id="GO:0050515">
    <property type="term" value="F:4-(cytidine 5'-diphospho)-2-C-methyl-D-erythritol kinase activity"/>
    <property type="evidence" value="ECO:0007669"/>
    <property type="project" value="UniProtKB-UniRule"/>
</dbReference>
<dbReference type="EC" id="2.7.1.148" evidence="2 9"/>
<gene>
    <name evidence="9" type="primary">ispE</name>
    <name evidence="12" type="ORF">J2I47_25970</name>
</gene>
<evidence type="ECO:0000256" key="2">
    <source>
        <dbReference type="ARBA" id="ARBA00012052"/>
    </source>
</evidence>
<sequence>MLAFPSCKINIGLQLIERRADGFHNLLSAFYPVGWTDVLEIIPAISDKTAANQPVANELVTFTTSGLPIPGDPDPARNLCVRAYHLLQADYDLPPVQMHLHKIVPIGAGLGGGSADAAATINLLNEQFALGLTVAQRENYARELGSDCAFFIQNKPQYCIEKGDVFESINLDLNGYHILLVYPNLAISTAEAYAGVTPRQPDTPLRALLEAPIEQWRDTVHNDFEDSLFPKYPLLGEIKAQLYEAGALYASLSGSGSTLYGIFNAPPNSPPPFSRYTVWKSQL</sequence>
<keyword evidence="7 9" id="KW-0067">ATP-binding</keyword>
<dbReference type="InterPro" id="IPR004424">
    <property type="entry name" value="IspE"/>
</dbReference>
<keyword evidence="5 9" id="KW-0547">Nucleotide-binding</keyword>
<feature type="binding site" evidence="9">
    <location>
        <begin position="105"/>
        <end position="115"/>
    </location>
    <ligand>
        <name>ATP</name>
        <dbReference type="ChEBI" id="CHEBI:30616"/>
    </ligand>
</feature>
<dbReference type="Pfam" id="PF00288">
    <property type="entry name" value="GHMP_kinases_N"/>
    <property type="match status" value="1"/>
</dbReference>